<feature type="domain" description="Gal80p-like C-terminal" evidence="3">
    <location>
        <begin position="140"/>
        <end position="280"/>
    </location>
</feature>
<keyword evidence="5" id="KW-1185">Reference proteome</keyword>
<dbReference type="RefSeq" id="WP_345131641.1">
    <property type="nucleotide sequence ID" value="NZ_BAABAT010000019.1"/>
</dbReference>
<dbReference type="Gene3D" id="3.40.50.720">
    <property type="entry name" value="NAD(P)-binding Rossmann-like Domain"/>
    <property type="match status" value="1"/>
</dbReference>
<sequence>MTETTPSDTTIGVGIVGLTPGQGWAARSHVPALRSLPGYEVVAVANSSKQSSRAAAEALGIPHAFPSARDLASDPDVNLVTVTVKVPHHLELVDAALDAQKMVFCEWPLGNGLAEAEAMANRARKLGVRTAVGLQARSAPTIRYVRDLIRDGYIGEVLSTTLVGSAGSTGATEPEAMIYLNDRANGANMLTIPFGHTVDALCWILGEFREVSATLEIRRPTYTVAETQEVRTRNIDDQIAVSGVLTSGVVVSAHYRGGVSRGANLLWEINGTEGDLRITGPLGHVQLSELTLLGGRGDDMSLSVLEIPEKYRTVPQELDGTAVNVAEAYARFAEGPSAVDQIPDFDEAVKLHRLLDAIERSSTSGERVTL</sequence>
<proteinExistence type="predicted"/>
<dbReference type="PANTHER" id="PTHR43818:SF11">
    <property type="entry name" value="BCDNA.GH03377"/>
    <property type="match status" value="1"/>
</dbReference>
<dbReference type="Gene3D" id="3.30.360.10">
    <property type="entry name" value="Dihydrodipicolinate Reductase, domain 2"/>
    <property type="match status" value="1"/>
</dbReference>
<dbReference type="EMBL" id="BAABAT010000019">
    <property type="protein sequence ID" value="GAA4254632.1"/>
    <property type="molecule type" value="Genomic_DNA"/>
</dbReference>
<evidence type="ECO:0000313" key="5">
    <source>
        <dbReference type="Proteomes" id="UP001500620"/>
    </source>
</evidence>
<accession>A0ABP8DFK1</accession>
<evidence type="ECO:0000313" key="4">
    <source>
        <dbReference type="EMBL" id="GAA4254632.1"/>
    </source>
</evidence>
<reference evidence="5" key="1">
    <citation type="journal article" date="2019" name="Int. J. Syst. Evol. Microbiol.">
        <title>The Global Catalogue of Microorganisms (GCM) 10K type strain sequencing project: providing services to taxonomists for standard genome sequencing and annotation.</title>
        <authorList>
            <consortium name="The Broad Institute Genomics Platform"/>
            <consortium name="The Broad Institute Genome Sequencing Center for Infectious Disease"/>
            <person name="Wu L."/>
            <person name="Ma J."/>
        </authorList>
    </citation>
    <scope>NUCLEOTIDE SEQUENCE [LARGE SCALE GENOMIC DNA]</scope>
    <source>
        <strain evidence="5">JCM 17441</strain>
    </source>
</reference>
<dbReference type="Pfam" id="PF22685">
    <property type="entry name" value="Gal80p_C-like"/>
    <property type="match status" value="1"/>
</dbReference>
<keyword evidence="1" id="KW-0560">Oxidoreductase</keyword>
<dbReference type="Proteomes" id="UP001500620">
    <property type="component" value="Unassembled WGS sequence"/>
</dbReference>
<comment type="caution">
    <text evidence="4">The sequence shown here is derived from an EMBL/GenBank/DDBJ whole genome shotgun (WGS) entry which is preliminary data.</text>
</comment>
<organism evidence="4 5">
    <name type="scientific">Dactylosporangium darangshiense</name>
    <dbReference type="NCBI Taxonomy" id="579108"/>
    <lineage>
        <taxon>Bacteria</taxon>
        <taxon>Bacillati</taxon>
        <taxon>Actinomycetota</taxon>
        <taxon>Actinomycetes</taxon>
        <taxon>Micromonosporales</taxon>
        <taxon>Micromonosporaceae</taxon>
        <taxon>Dactylosporangium</taxon>
    </lineage>
</organism>
<dbReference type="InterPro" id="IPR036291">
    <property type="entry name" value="NAD(P)-bd_dom_sf"/>
</dbReference>
<evidence type="ECO:0000256" key="1">
    <source>
        <dbReference type="ARBA" id="ARBA00023002"/>
    </source>
</evidence>
<feature type="domain" description="Gfo/Idh/MocA-like oxidoreductase N-terminal" evidence="2">
    <location>
        <begin position="12"/>
        <end position="133"/>
    </location>
</feature>
<dbReference type="SUPFAM" id="SSF51735">
    <property type="entry name" value="NAD(P)-binding Rossmann-fold domains"/>
    <property type="match status" value="1"/>
</dbReference>
<evidence type="ECO:0000259" key="3">
    <source>
        <dbReference type="Pfam" id="PF22685"/>
    </source>
</evidence>
<dbReference type="Pfam" id="PF01408">
    <property type="entry name" value="GFO_IDH_MocA"/>
    <property type="match status" value="1"/>
</dbReference>
<dbReference type="InterPro" id="IPR055080">
    <property type="entry name" value="Gal80p-like_C"/>
</dbReference>
<dbReference type="PANTHER" id="PTHR43818">
    <property type="entry name" value="BCDNA.GH03377"/>
    <property type="match status" value="1"/>
</dbReference>
<dbReference type="SUPFAM" id="SSF55347">
    <property type="entry name" value="Glyceraldehyde-3-phosphate dehydrogenase-like, C-terminal domain"/>
    <property type="match status" value="1"/>
</dbReference>
<evidence type="ECO:0000259" key="2">
    <source>
        <dbReference type="Pfam" id="PF01408"/>
    </source>
</evidence>
<name>A0ABP8DFK1_9ACTN</name>
<gene>
    <name evidence="4" type="ORF">GCM10022255_060040</name>
</gene>
<dbReference type="InterPro" id="IPR000683">
    <property type="entry name" value="Gfo/Idh/MocA-like_OxRdtase_N"/>
</dbReference>
<protein>
    <submittedName>
        <fullName evidence="4">Gfo/Idh/MocA family oxidoreductase</fullName>
    </submittedName>
</protein>
<dbReference type="InterPro" id="IPR050463">
    <property type="entry name" value="Gfo/Idh/MocA_oxidrdct_glycsds"/>
</dbReference>